<dbReference type="Proteomes" id="UP001163046">
    <property type="component" value="Unassembled WGS sequence"/>
</dbReference>
<organism evidence="5 6">
    <name type="scientific">Desmophyllum pertusum</name>
    <dbReference type="NCBI Taxonomy" id="174260"/>
    <lineage>
        <taxon>Eukaryota</taxon>
        <taxon>Metazoa</taxon>
        <taxon>Cnidaria</taxon>
        <taxon>Anthozoa</taxon>
        <taxon>Hexacorallia</taxon>
        <taxon>Scleractinia</taxon>
        <taxon>Caryophylliina</taxon>
        <taxon>Caryophylliidae</taxon>
        <taxon>Desmophyllum</taxon>
    </lineage>
</organism>
<feature type="region of interest" description="Disordered" evidence="3">
    <location>
        <begin position="250"/>
        <end position="297"/>
    </location>
</feature>
<evidence type="ECO:0000256" key="3">
    <source>
        <dbReference type="SAM" id="MobiDB-lite"/>
    </source>
</evidence>
<evidence type="ECO:0000256" key="1">
    <source>
        <dbReference type="PROSITE-ProRule" id="PRU00108"/>
    </source>
</evidence>
<dbReference type="PROSITE" id="PS50071">
    <property type="entry name" value="HOMEOBOX_2"/>
    <property type="match status" value="1"/>
</dbReference>
<feature type="DNA-binding region" description="Homeobox" evidence="1">
    <location>
        <begin position="39"/>
        <end position="97"/>
    </location>
</feature>
<dbReference type="AlphaFoldDB" id="A0A9X0CLY4"/>
<gene>
    <name evidence="5" type="primary">HOXA3</name>
    <name evidence="5" type="ORF">OS493_009671</name>
</gene>
<dbReference type="SMART" id="SM00389">
    <property type="entry name" value="HOX"/>
    <property type="match status" value="1"/>
</dbReference>
<evidence type="ECO:0000256" key="2">
    <source>
        <dbReference type="RuleBase" id="RU000682"/>
    </source>
</evidence>
<dbReference type="SUPFAM" id="SSF46689">
    <property type="entry name" value="Homeodomain-like"/>
    <property type="match status" value="1"/>
</dbReference>
<dbReference type="InterPro" id="IPR001356">
    <property type="entry name" value="HD"/>
</dbReference>
<keyword evidence="1 2" id="KW-0371">Homeobox</keyword>
<dbReference type="Gene3D" id="1.10.10.60">
    <property type="entry name" value="Homeodomain-like"/>
    <property type="match status" value="1"/>
</dbReference>
<comment type="subcellular location">
    <subcellularLocation>
        <location evidence="1 2">Nucleus</location>
    </subcellularLocation>
</comment>
<dbReference type="InterPro" id="IPR009057">
    <property type="entry name" value="Homeodomain-like_sf"/>
</dbReference>
<feature type="region of interest" description="Disordered" evidence="3">
    <location>
        <begin position="322"/>
        <end position="348"/>
    </location>
</feature>
<accession>A0A9X0CLY4</accession>
<keyword evidence="6" id="KW-1185">Reference proteome</keyword>
<dbReference type="CDD" id="cd00086">
    <property type="entry name" value="homeodomain"/>
    <property type="match status" value="1"/>
</dbReference>
<protein>
    <submittedName>
        <fullName evidence="5">Homeodomain</fullName>
    </submittedName>
</protein>
<proteinExistence type="predicted"/>
<keyword evidence="1 2" id="KW-0238">DNA-binding</keyword>
<dbReference type="Pfam" id="PF00046">
    <property type="entry name" value="Homeodomain"/>
    <property type="match status" value="1"/>
</dbReference>
<feature type="domain" description="Homeobox" evidence="4">
    <location>
        <begin position="37"/>
        <end position="96"/>
    </location>
</feature>
<name>A0A9X0CLY4_9CNID</name>
<dbReference type="GO" id="GO:0005634">
    <property type="term" value="C:nucleus"/>
    <property type="evidence" value="ECO:0007669"/>
    <property type="project" value="UniProtKB-SubCell"/>
</dbReference>
<evidence type="ECO:0000313" key="6">
    <source>
        <dbReference type="Proteomes" id="UP001163046"/>
    </source>
</evidence>
<dbReference type="EMBL" id="MU827305">
    <property type="protein sequence ID" value="KAJ7363516.1"/>
    <property type="molecule type" value="Genomic_DNA"/>
</dbReference>
<evidence type="ECO:0000259" key="4">
    <source>
        <dbReference type="PROSITE" id="PS50071"/>
    </source>
</evidence>
<dbReference type="GO" id="GO:0003677">
    <property type="term" value="F:DNA binding"/>
    <property type="evidence" value="ECO:0007669"/>
    <property type="project" value="UniProtKB-UniRule"/>
</dbReference>
<comment type="caution">
    <text evidence="5">The sequence shown here is derived from an EMBL/GenBank/DDBJ whole genome shotgun (WGS) entry which is preliminary data.</text>
</comment>
<evidence type="ECO:0000313" key="5">
    <source>
        <dbReference type="EMBL" id="KAJ7363516.1"/>
    </source>
</evidence>
<reference evidence="5" key="1">
    <citation type="submission" date="2023-01" db="EMBL/GenBank/DDBJ databases">
        <title>Genome assembly of the deep-sea coral Lophelia pertusa.</title>
        <authorList>
            <person name="Herrera S."/>
            <person name="Cordes E."/>
        </authorList>
    </citation>
    <scope>NUCLEOTIDE SEQUENCE</scope>
    <source>
        <strain evidence="5">USNM1676648</strain>
        <tissue evidence="5">Polyp</tissue>
    </source>
</reference>
<feature type="region of interest" description="Disordered" evidence="3">
    <location>
        <begin position="1"/>
        <end position="42"/>
    </location>
</feature>
<sequence length="401" mass="44682">MNEQQNARVIPPNADSSLAESNREEANDVQTERTAPAGKRPPRTRFSWLQRLELERAFNQFHYITPHSCHILQKLGIPKRKIMVWFKNRRIRYRKKMLEESSSGKQLPARAAAAAAADAAAAARYLPQPDLSANQSFILLPIATGYLHSEVQNPCMEGPSSVSSSKNWPYGLTGGIINESLGCSGRLLPSSIFQSLNQSPGSIETPALSYGSSGMSQTIPQLSAAYPNVPWMDSLPDLTASFPALIHQDSQRVPEGNDPGPRQRVQCHGHYSSVPWKEPPNPSRWPEGGQRVPECNDPRPKQWYQSHGHHSTVPWIEPQIHQGGQRVPEGNDPGPKQRDQSHGHYSTFPWTEPQIAETSQLNANMTLQDMEYMSLLDDLLAVLDEDIMATKNNTEVQSTFP</sequence>
<keyword evidence="1 2" id="KW-0539">Nucleus</keyword>